<dbReference type="GO" id="GO:0016829">
    <property type="term" value="F:lyase activity"/>
    <property type="evidence" value="ECO:0007669"/>
    <property type="project" value="UniProtKB-KW"/>
</dbReference>
<dbReference type="Gene3D" id="3.30.210.10">
    <property type="entry name" value="DNA polymerase, thumb domain"/>
    <property type="match status" value="1"/>
</dbReference>
<dbReference type="Pfam" id="PF14716">
    <property type="entry name" value="HHH_8"/>
    <property type="match status" value="1"/>
</dbReference>
<dbReference type="InterPro" id="IPR028207">
    <property type="entry name" value="DNA_pol_B_palm_palm"/>
</dbReference>
<reference evidence="20" key="1">
    <citation type="submission" date="2020-05" db="EMBL/GenBank/DDBJ databases">
        <title>Phylogenomic resolution of chytrid fungi.</title>
        <authorList>
            <person name="Stajich J.E."/>
            <person name="Amses K."/>
            <person name="Simmons R."/>
            <person name="Seto K."/>
            <person name="Myers J."/>
            <person name="Bonds A."/>
            <person name="Quandt C.A."/>
            <person name="Barry K."/>
            <person name="Liu P."/>
            <person name="Grigoriev I."/>
            <person name="Longcore J.E."/>
            <person name="James T.Y."/>
        </authorList>
    </citation>
    <scope>NUCLEOTIDE SEQUENCE</scope>
    <source>
        <strain evidence="20">JEL0476</strain>
    </source>
</reference>
<name>A0AAD5U5D7_9FUNG</name>
<dbReference type="CDD" id="cd00027">
    <property type="entry name" value="BRCT"/>
    <property type="match status" value="1"/>
</dbReference>
<dbReference type="SUPFAM" id="SSF81585">
    <property type="entry name" value="PsbU/PolX domain-like"/>
    <property type="match status" value="1"/>
</dbReference>
<dbReference type="GO" id="GO:0046872">
    <property type="term" value="F:metal ion binding"/>
    <property type="evidence" value="ECO:0007669"/>
    <property type="project" value="UniProtKB-UniRule"/>
</dbReference>
<evidence type="ECO:0000256" key="2">
    <source>
        <dbReference type="ARBA" id="ARBA00004123"/>
    </source>
</evidence>
<organism evidence="20 21">
    <name type="scientific">Clydaea vesicula</name>
    <dbReference type="NCBI Taxonomy" id="447962"/>
    <lineage>
        <taxon>Eukaryota</taxon>
        <taxon>Fungi</taxon>
        <taxon>Fungi incertae sedis</taxon>
        <taxon>Chytridiomycota</taxon>
        <taxon>Chytridiomycota incertae sedis</taxon>
        <taxon>Chytridiomycetes</taxon>
        <taxon>Lobulomycetales</taxon>
        <taxon>Lobulomycetaceae</taxon>
        <taxon>Clydaea</taxon>
    </lineage>
</organism>
<dbReference type="InterPro" id="IPR002054">
    <property type="entry name" value="DNA-dir_DNA_pol_X"/>
</dbReference>
<keyword evidence="11" id="KW-0238">DNA-binding</keyword>
<dbReference type="PROSITE" id="PS50172">
    <property type="entry name" value="BRCT"/>
    <property type="match status" value="1"/>
</dbReference>
<dbReference type="Pfam" id="PF00533">
    <property type="entry name" value="BRCT"/>
    <property type="match status" value="1"/>
</dbReference>
<evidence type="ECO:0000256" key="14">
    <source>
        <dbReference type="ARBA" id="ARBA00023242"/>
    </source>
</evidence>
<dbReference type="InterPro" id="IPR027421">
    <property type="entry name" value="DNA_pol_lamdba_lyase_dom_sf"/>
</dbReference>
<evidence type="ECO:0000313" key="20">
    <source>
        <dbReference type="EMBL" id="KAJ3221910.1"/>
    </source>
</evidence>
<evidence type="ECO:0000256" key="6">
    <source>
        <dbReference type="ARBA" id="ARBA00022695"/>
    </source>
</evidence>
<keyword evidence="8" id="KW-0479">Metal-binding</keyword>
<dbReference type="InterPro" id="IPR036420">
    <property type="entry name" value="BRCT_dom_sf"/>
</dbReference>
<comment type="caution">
    <text evidence="20">The sequence shown here is derived from an EMBL/GenBank/DDBJ whole genome shotgun (WGS) entry which is preliminary data.</text>
</comment>
<dbReference type="Gene3D" id="1.10.150.110">
    <property type="entry name" value="DNA polymerase beta, N-terminal domain-like"/>
    <property type="match status" value="1"/>
</dbReference>
<evidence type="ECO:0000256" key="1">
    <source>
        <dbReference type="ARBA" id="ARBA00001936"/>
    </source>
</evidence>
<dbReference type="InterPro" id="IPR018944">
    <property type="entry name" value="DNA_pol_lambd_fingers_domain"/>
</dbReference>
<keyword evidence="21" id="KW-1185">Reference proteome</keyword>
<comment type="cofactor">
    <cofactor evidence="1">
        <name>Mn(2+)</name>
        <dbReference type="ChEBI" id="CHEBI:29035"/>
    </cofactor>
</comment>
<feature type="coiled-coil region" evidence="18">
    <location>
        <begin position="206"/>
        <end position="233"/>
    </location>
</feature>
<dbReference type="InterPro" id="IPR029398">
    <property type="entry name" value="PolB_thumb"/>
</dbReference>
<comment type="similarity">
    <text evidence="3 17">Belongs to the DNA polymerase type-X family.</text>
</comment>
<dbReference type="GO" id="GO:0006260">
    <property type="term" value="P:DNA replication"/>
    <property type="evidence" value="ECO:0007669"/>
    <property type="project" value="UniProtKB-KW"/>
</dbReference>
<dbReference type="InterPro" id="IPR022312">
    <property type="entry name" value="DNA_pol_X"/>
</dbReference>
<keyword evidence="13" id="KW-0456">Lyase</keyword>
<evidence type="ECO:0000256" key="3">
    <source>
        <dbReference type="ARBA" id="ARBA00008323"/>
    </source>
</evidence>
<dbReference type="EC" id="2.7.7.7" evidence="17"/>
<protein>
    <recommendedName>
        <fullName evidence="17">DNA polymerase</fullName>
        <ecNumber evidence="17">2.7.7.7</ecNumber>
    </recommendedName>
</protein>
<dbReference type="SUPFAM" id="SSF52113">
    <property type="entry name" value="BRCT domain"/>
    <property type="match status" value="1"/>
</dbReference>
<feature type="active site" description="Nucleophile; Schiff-base intermediate with DNA; for 5'-dRP lyase activity" evidence="16">
    <location>
        <position position="367"/>
    </location>
</feature>
<keyword evidence="5 17" id="KW-0808">Transferase</keyword>
<evidence type="ECO:0000313" key="21">
    <source>
        <dbReference type="Proteomes" id="UP001211065"/>
    </source>
</evidence>
<dbReference type="Pfam" id="PF14791">
    <property type="entry name" value="DNA_pol_B_thumb"/>
    <property type="match status" value="1"/>
</dbReference>
<dbReference type="Gene3D" id="3.40.50.10190">
    <property type="entry name" value="BRCT domain"/>
    <property type="match status" value="1"/>
</dbReference>
<comment type="catalytic activity">
    <reaction evidence="15 17">
        <text>DNA(n) + a 2'-deoxyribonucleoside 5'-triphosphate = DNA(n+1) + diphosphate</text>
        <dbReference type="Rhea" id="RHEA:22508"/>
        <dbReference type="Rhea" id="RHEA-COMP:17339"/>
        <dbReference type="Rhea" id="RHEA-COMP:17340"/>
        <dbReference type="ChEBI" id="CHEBI:33019"/>
        <dbReference type="ChEBI" id="CHEBI:61560"/>
        <dbReference type="ChEBI" id="CHEBI:173112"/>
        <dbReference type="EC" id="2.7.7.7"/>
    </reaction>
</comment>
<gene>
    <name evidence="20" type="ORF">HK099_002978</name>
</gene>
<evidence type="ECO:0000256" key="17">
    <source>
        <dbReference type="RuleBase" id="RU366014"/>
    </source>
</evidence>
<evidence type="ECO:0000256" key="12">
    <source>
        <dbReference type="ARBA" id="ARBA00023204"/>
    </source>
</evidence>
<dbReference type="SMART" id="SM00292">
    <property type="entry name" value="BRCT"/>
    <property type="match status" value="1"/>
</dbReference>
<dbReference type="GO" id="GO:0003887">
    <property type="term" value="F:DNA-directed DNA polymerase activity"/>
    <property type="evidence" value="ECO:0007669"/>
    <property type="project" value="UniProtKB-UniRule"/>
</dbReference>
<keyword evidence="9 17" id="KW-0227">DNA damage</keyword>
<keyword evidence="7" id="KW-0235">DNA replication</keyword>
<dbReference type="PRINTS" id="PR00869">
    <property type="entry name" value="DNAPOLX"/>
</dbReference>
<dbReference type="GO" id="GO:0003677">
    <property type="term" value="F:DNA binding"/>
    <property type="evidence" value="ECO:0007669"/>
    <property type="project" value="UniProtKB-UniRule"/>
</dbReference>
<accession>A0AAD5U5D7</accession>
<keyword evidence="4" id="KW-0237">DNA synthesis</keyword>
<evidence type="ECO:0000256" key="15">
    <source>
        <dbReference type="ARBA" id="ARBA00049244"/>
    </source>
</evidence>
<dbReference type="GO" id="GO:0006303">
    <property type="term" value="P:double-strand break repair via nonhomologous end joining"/>
    <property type="evidence" value="ECO:0007669"/>
    <property type="project" value="TreeGrafter"/>
</dbReference>
<dbReference type="Proteomes" id="UP001211065">
    <property type="component" value="Unassembled WGS sequence"/>
</dbReference>
<feature type="domain" description="BRCT" evidence="19">
    <location>
        <begin position="90"/>
        <end position="185"/>
    </location>
</feature>
<dbReference type="CDD" id="cd00141">
    <property type="entry name" value="NT_POLXc"/>
    <property type="match status" value="1"/>
</dbReference>
<proteinExistence type="inferred from homology"/>
<dbReference type="GO" id="GO:0005634">
    <property type="term" value="C:nucleus"/>
    <property type="evidence" value="ECO:0007669"/>
    <property type="project" value="UniProtKB-SubCell"/>
</dbReference>
<dbReference type="InterPro" id="IPR001357">
    <property type="entry name" value="BRCT_dom"/>
</dbReference>
<dbReference type="Pfam" id="PF10391">
    <property type="entry name" value="DNA_pol_lambd_f"/>
    <property type="match status" value="1"/>
</dbReference>
<keyword evidence="14 17" id="KW-0539">Nucleus</keyword>
<dbReference type="FunFam" id="1.10.150.110:FF:000005">
    <property type="entry name" value="DNA polymerase POL4"/>
    <property type="match status" value="1"/>
</dbReference>
<dbReference type="Pfam" id="PF14792">
    <property type="entry name" value="DNA_pol_B_palm"/>
    <property type="match status" value="1"/>
</dbReference>
<dbReference type="Gene3D" id="3.30.460.10">
    <property type="entry name" value="Beta Polymerase, domain 2"/>
    <property type="match status" value="1"/>
</dbReference>
<evidence type="ECO:0000256" key="5">
    <source>
        <dbReference type="ARBA" id="ARBA00022679"/>
    </source>
</evidence>
<dbReference type="EMBL" id="JADGJW010000202">
    <property type="protein sequence ID" value="KAJ3221910.1"/>
    <property type="molecule type" value="Genomic_DNA"/>
</dbReference>
<dbReference type="SUPFAM" id="SSF47802">
    <property type="entry name" value="DNA polymerase beta, N-terminal domain-like"/>
    <property type="match status" value="1"/>
</dbReference>
<keyword evidence="10 17" id="KW-0239">DNA-directed DNA polymerase</keyword>
<keyword evidence="12 17" id="KW-0234">DNA repair</keyword>
<dbReference type="PANTHER" id="PTHR11276">
    <property type="entry name" value="DNA POLYMERASE TYPE-X FAMILY MEMBER"/>
    <property type="match status" value="1"/>
</dbReference>
<comment type="subcellular location">
    <subcellularLocation>
        <location evidence="2 17">Nucleus</location>
    </subcellularLocation>
</comment>
<evidence type="ECO:0000256" key="9">
    <source>
        <dbReference type="ARBA" id="ARBA00022763"/>
    </source>
</evidence>
<evidence type="ECO:0000256" key="10">
    <source>
        <dbReference type="ARBA" id="ARBA00022932"/>
    </source>
</evidence>
<evidence type="ECO:0000256" key="7">
    <source>
        <dbReference type="ARBA" id="ARBA00022705"/>
    </source>
</evidence>
<evidence type="ECO:0000256" key="13">
    <source>
        <dbReference type="ARBA" id="ARBA00023239"/>
    </source>
</evidence>
<dbReference type="InterPro" id="IPR019843">
    <property type="entry name" value="DNA_pol-X_BS"/>
</dbReference>
<dbReference type="PRINTS" id="PR00870">
    <property type="entry name" value="DNAPOLXBETA"/>
</dbReference>
<evidence type="ECO:0000256" key="18">
    <source>
        <dbReference type="SAM" id="Coils"/>
    </source>
</evidence>
<dbReference type="PANTHER" id="PTHR11276:SF28">
    <property type="entry name" value="DNA POLYMERASE LAMBDA"/>
    <property type="match status" value="1"/>
</dbReference>
<sequence length="636" mass="73313">MEMEEIISDSNSDTDDLKSLSSMQLYTVGLLRPALNNLNSREQEVPSVSNGAKRKLIFIEKSNLKNSDTSVEKKLNPDEFYEREILSLNKKRRLFDNLHFYFCFDNLEKPRKKIMVGKIHEYGGTVDNDISSHTTHLISSNILKPSDKDIIFKKILNTSVTIVSPDWISNCLQSSTLVDVANYLICEKDYCDARVHKGDVDSDSEISTEEEDAEEKKKNLDLINEKKENLLKMFDIEMNEFEEFNEDEEEVDMGKYENFSDDDVSDNEYTIKNKKQPKFRGKQIKRQENFACMKSSKDTNNKNKFLTDKLEIVLKRHEAMNKVWNLIAYKKAINSIKRLNRNRYPTQITSKEEALKINDVGPNIAKKIDEILKTGKLRKADYVPEEMHSLKLFQGIYGVGPKIAQKWYAKGYRTLEDIKNNVKLKIDQEFGLKYYDDLNEQMPREEVTALFEILVAATKAIDPEYIIEGMGSYRRGAKECGDVDIIVTHPDEKSHLGVIPKILAMLKFKFEGFLVHSLNNKFSWSSEHGGETPLFKGICKLPGENQKVRRFDILVVPYYQLGASLLYFTGNTIFNRSMRLLARRKGMSLSQHGLFYGVVRVKNEKVNKGTLIASRREIDIFNALGVPFVLPEERNV</sequence>
<comment type="function">
    <text evidence="17">DNA polymerase that functions in several pathways of DNA repair. Involved in base excision repair (BER) responsible for repair of lesions that give rise to abasic (AP) sites in DNA. Also contributes to DNA double-strand break repair by non-homologous end joining and homologous recombination. Has both template-dependent and template-independent (terminal transferase) DNA polymerase activities. Has also a 5'-deoxyribose-5-phosphate lyase (dRP lyase) activity.</text>
</comment>
<dbReference type="InterPro" id="IPR037160">
    <property type="entry name" value="DNA_Pol_thumb_sf"/>
</dbReference>
<evidence type="ECO:0000256" key="16">
    <source>
        <dbReference type="PIRSR" id="PIRSR622312-50"/>
    </source>
</evidence>
<evidence type="ECO:0000259" key="19">
    <source>
        <dbReference type="PROSITE" id="PS50172"/>
    </source>
</evidence>
<keyword evidence="6 17" id="KW-0548">Nucleotidyltransferase</keyword>
<dbReference type="PROSITE" id="PS00522">
    <property type="entry name" value="DNA_POLYMERASE_X"/>
    <property type="match status" value="1"/>
</dbReference>
<keyword evidence="18" id="KW-0175">Coiled coil</keyword>
<dbReference type="SMART" id="SM00483">
    <property type="entry name" value="POLXc"/>
    <property type="match status" value="1"/>
</dbReference>
<dbReference type="FunFam" id="1.10.150.20:FF:000010">
    <property type="entry name" value="DNA polymerase lambda"/>
    <property type="match status" value="1"/>
</dbReference>
<evidence type="ECO:0000256" key="8">
    <source>
        <dbReference type="ARBA" id="ARBA00022723"/>
    </source>
</evidence>
<dbReference type="InterPro" id="IPR002008">
    <property type="entry name" value="DNA_pol_X_beta-like"/>
</dbReference>
<evidence type="ECO:0000256" key="4">
    <source>
        <dbReference type="ARBA" id="ARBA00022634"/>
    </source>
</evidence>
<dbReference type="InterPro" id="IPR010996">
    <property type="entry name" value="HHH_MUS81"/>
</dbReference>
<evidence type="ECO:0000256" key="11">
    <source>
        <dbReference type="ARBA" id="ARBA00023125"/>
    </source>
</evidence>
<dbReference type="Gene3D" id="1.10.150.20">
    <property type="entry name" value="5' to 3' exonuclease, C-terminal subdomain"/>
    <property type="match status" value="1"/>
</dbReference>
<dbReference type="SUPFAM" id="SSF81301">
    <property type="entry name" value="Nucleotidyltransferase"/>
    <property type="match status" value="1"/>
</dbReference>
<dbReference type="AlphaFoldDB" id="A0AAD5U5D7"/>
<dbReference type="InterPro" id="IPR043519">
    <property type="entry name" value="NT_sf"/>
</dbReference>